<dbReference type="Proteomes" id="UP000499080">
    <property type="component" value="Unassembled WGS sequence"/>
</dbReference>
<dbReference type="EMBL" id="BGPR01006245">
    <property type="protein sequence ID" value="GBN17325.1"/>
    <property type="molecule type" value="Genomic_DNA"/>
</dbReference>
<dbReference type="AlphaFoldDB" id="A0A4Y2LR71"/>
<accession>A0A4Y2LR71</accession>
<proteinExistence type="predicted"/>
<gene>
    <name evidence="1" type="ORF">AVEN_131264_1</name>
</gene>
<organism evidence="1 2">
    <name type="scientific">Araneus ventricosus</name>
    <name type="common">Orbweaver spider</name>
    <name type="synonym">Epeira ventricosa</name>
    <dbReference type="NCBI Taxonomy" id="182803"/>
    <lineage>
        <taxon>Eukaryota</taxon>
        <taxon>Metazoa</taxon>
        <taxon>Ecdysozoa</taxon>
        <taxon>Arthropoda</taxon>
        <taxon>Chelicerata</taxon>
        <taxon>Arachnida</taxon>
        <taxon>Araneae</taxon>
        <taxon>Araneomorphae</taxon>
        <taxon>Entelegynae</taxon>
        <taxon>Araneoidea</taxon>
        <taxon>Araneidae</taxon>
        <taxon>Araneus</taxon>
    </lineage>
</organism>
<keyword evidence="2" id="KW-1185">Reference proteome</keyword>
<comment type="caution">
    <text evidence="1">The sequence shown here is derived from an EMBL/GenBank/DDBJ whole genome shotgun (WGS) entry which is preliminary data.</text>
</comment>
<evidence type="ECO:0000313" key="1">
    <source>
        <dbReference type="EMBL" id="GBN17325.1"/>
    </source>
</evidence>
<evidence type="ECO:0000313" key="2">
    <source>
        <dbReference type="Proteomes" id="UP000499080"/>
    </source>
</evidence>
<sequence length="132" mass="14994">MTLFLGKRIVTIPTDSWIEWTLIKAAKTKVYVQSYLQIFTVGKARPMQSLKVSSSSNQLTALVKFTTEIINKSQYSDQRILVSSLAFFADQILTCVQQRISRLPLLDDFTPERGKAMSHMSSFQNSLLDDVQ</sequence>
<name>A0A4Y2LR71_ARAVE</name>
<protein>
    <submittedName>
        <fullName evidence="1">Uncharacterized protein</fullName>
    </submittedName>
</protein>
<reference evidence="1 2" key="1">
    <citation type="journal article" date="2019" name="Sci. Rep.">
        <title>Orb-weaving spider Araneus ventricosus genome elucidates the spidroin gene catalogue.</title>
        <authorList>
            <person name="Kono N."/>
            <person name="Nakamura H."/>
            <person name="Ohtoshi R."/>
            <person name="Moran D.A.P."/>
            <person name="Shinohara A."/>
            <person name="Yoshida Y."/>
            <person name="Fujiwara M."/>
            <person name="Mori M."/>
            <person name="Tomita M."/>
            <person name="Arakawa K."/>
        </authorList>
    </citation>
    <scope>NUCLEOTIDE SEQUENCE [LARGE SCALE GENOMIC DNA]</scope>
</reference>